<gene>
    <name evidence="1" type="ORF">VaNZ11_005323</name>
</gene>
<sequence>YTCVCARVCLREQEREVPLPFIAFLSLPLSWLRRAQRRLGLPPDVLTQTGRLPRLYVISSHISDADFPRYYRAADAFVLPSRGEGWGRPHVEAMAMGLPIIATNWSGITAYLDETVGYPIAVDRLTTVSDNSVWWFRGLKWAQPSVKHTRVLMRRVYSNREEARARGAAARRRMVERYSPDVLAAEVEHQLRRIDRLIPKLPAPV</sequence>
<proteinExistence type="predicted"/>
<dbReference type="EMBL" id="BSDZ01000013">
    <property type="protein sequence ID" value="GLI62652.1"/>
    <property type="molecule type" value="Genomic_DNA"/>
</dbReference>
<dbReference type="PANTHER" id="PTHR46656">
    <property type="entry name" value="PUTATIVE-RELATED"/>
    <property type="match status" value="1"/>
</dbReference>
<evidence type="ECO:0000313" key="2">
    <source>
        <dbReference type="Proteomes" id="UP001165090"/>
    </source>
</evidence>
<dbReference type="Pfam" id="PF13692">
    <property type="entry name" value="Glyco_trans_1_4"/>
    <property type="match status" value="1"/>
</dbReference>
<dbReference type="PANTHER" id="PTHR46656:SF3">
    <property type="entry name" value="PUTATIVE-RELATED"/>
    <property type="match status" value="1"/>
</dbReference>
<evidence type="ECO:0000313" key="1">
    <source>
        <dbReference type="EMBL" id="GLI62652.1"/>
    </source>
</evidence>
<feature type="non-terminal residue" evidence="1">
    <location>
        <position position="1"/>
    </location>
</feature>
<keyword evidence="2" id="KW-1185">Reference proteome</keyword>
<name>A0ABQ5RYF9_9CHLO</name>
<comment type="caution">
    <text evidence="1">The sequence shown here is derived from an EMBL/GenBank/DDBJ whole genome shotgun (WGS) entry which is preliminary data.</text>
</comment>
<organism evidence="1 2">
    <name type="scientific">Volvox africanus</name>
    <dbReference type="NCBI Taxonomy" id="51714"/>
    <lineage>
        <taxon>Eukaryota</taxon>
        <taxon>Viridiplantae</taxon>
        <taxon>Chlorophyta</taxon>
        <taxon>core chlorophytes</taxon>
        <taxon>Chlorophyceae</taxon>
        <taxon>CS clade</taxon>
        <taxon>Chlamydomonadales</taxon>
        <taxon>Volvocaceae</taxon>
        <taxon>Volvox</taxon>
    </lineage>
</organism>
<reference evidence="1 2" key="1">
    <citation type="journal article" date="2023" name="IScience">
        <title>Expanded male sex-determining region conserved during the evolution of homothallism in the green alga Volvox.</title>
        <authorList>
            <person name="Yamamoto K."/>
            <person name="Matsuzaki R."/>
            <person name="Mahakham W."/>
            <person name="Heman W."/>
            <person name="Sekimoto H."/>
            <person name="Kawachi M."/>
            <person name="Minakuchi Y."/>
            <person name="Toyoda A."/>
            <person name="Nozaki H."/>
        </authorList>
    </citation>
    <scope>NUCLEOTIDE SEQUENCE [LARGE SCALE GENOMIC DNA]</scope>
    <source>
        <strain evidence="1 2">NIES-4468</strain>
    </source>
</reference>
<dbReference type="Gene3D" id="3.40.50.2000">
    <property type="entry name" value="Glycogen Phosphorylase B"/>
    <property type="match status" value="1"/>
</dbReference>
<evidence type="ECO:0008006" key="3">
    <source>
        <dbReference type="Google" id="ProtNLM"/>
    </source>
</evidence>
<dbReference type="Proteomes" id="UP001165090">
    <property type="component" value="Unassembled WGS sequence"/>
</dbReference>
<accession>A0ABQ5RYF9</accession>
<protein>
    <recommendedName>
        <fullName evidence="3">Glycosyl transferase family 1 domain-containing protein</fullName>
    </recommendedName>
</protein>
<dbReference type="SUPFAM" id="SSF53756">
    <property type="entry name" value="UDP-Glycosyltransferase/glycogen phosphorylase"/>
    <property type="match status" value="1"/>
</dbReference>